<name>A0ABN2QAW7_9PSEU</name>
<feature type="domain" description="DUF7927" evidence="4">
    <location>
        <begin position="1083"/>
        <end position="1191"/>
    </location>
</feature>
<feature type="transmembrane region" description="Helical" evidence="2">
    <location>
        <begin position="1498"/>
        <end position="1516"/>
    </location>
</feature>
<keyword evidence="2" id="KW-0812">Transmembrane</keyword>
<evidence type="ECO:0000256" key="1">
    <source>
        <dbReference type="SAM" id="MobiDB-lite"/>
    </source>
</evidence>
<feature type="compositionally biased region" description="Polar residues" evidence="1">
    <location>
        <begin position="1478"/>
        <end position="1489"/>
    </location>
</feature>
<dbReference type="Pfam" id="PF25549">
    <property type="entry name" value="DUF7927"/>
    <property type="match status" value="9"/>
</dbReference>
<dbReference type="PANTHER" id="PTHR34819:SF3">
    <property type="entry name" value="CELL SURFACE PROTEIN"/>
    <property type="match status" value="1"/>
</dbReference>
<evidence type="ECO:0000313" key="6">
    <source>
        <dbReference type="Proteomes" id="UP001501116"/>
    </source>
</evidence>
<dbReference type="Gene3D" id="2.60.40.10">
    <property type="entry name" value="Immunoglobulins"/>
    <property type="match status" value="9"/>
</dbReference>
<feature type="domain" description="DUF7927" evidence="4">
    <location>
        <begin position="968"/>
        <end position="1064"/>
    </location>
</feature>
<feature type="domain" description="DUF7927" evidence="4">
    <location>
        <begin position="1210"/>
        <end position="1338"/>
    </location>
</feature>
<feature type="domain" description="DUF7927" evidence="4">
    <location>
        <begin position="571"/>
        <end position="696"/>
    </location>
</feature>
<dbReference type="InterPro" id="IPR057687">
    <property type="entry name" value="DUF7927"/>
</dbReference>
<dbReference type="InterPro" id="IPR013783">
    <property type="entry name" value="Ig-like_fold"/>
</dbReference>
<feature type="domain" description="DUF7927" evidence="4">
    <location>
        <begin position="703"/>
        <end position="820"/>
    </location>
</feature>
<keyword evidence="2" id="KW-1133">Transmembrane helix</keyword>
<dbReference type="EMBL" id="BAAANN010000005">
    <property type="protein sequence ID" value="GAA1948614.1"/>
    <property type="molecule type" value="Genomic_DNA"/>
</dbReference>
<accession>A0ABN2QAW7</accession>
<dbReference type="NCBIfam" id="TIGR01451">
    <property type="entry name" value="B_ant_repeat"/>
    <property type="match status" value="9"/>
</dbReference>
<feature type="domain" description="DUF7927" evidence="4">
    <location>
        <begin position="829"/>
        <end position="947"/>
    </location>
</feature>
<organism evidence="5 6">
    <name type="scientific">Amycolatopsis minnesotensis</name>
    <dbReference type="NCBI Taxonomy" id="337894"/>
    <lineage>
        <taxon>Bacteria</taxon>
        <taxon>Bacillati</taxon>
        <taxon>Actinomycetota</taxon>
        <taxon>Actinomycetes</taxon>
        <taxon>Pseudonocardiales</taxon>
        <taxon>Pseudonocardiaceae</taxon>
        <taxon>Amycolatopsis</taxon>
    </lineage>
</organism>
<feature type="domain" description="DUF7927" evidence="4">
    <location>
        <begin position="454"/>
        <end position="561"/>
    </location>
</feature>
<feature type="domain" description="DUF7927" evidence="4">
    <location>
        <begin position="318"/>
        <end position="425"/>
    </location>
</feature>
<reference evidence="5 6" key="1">
    <citation type="journal article" date="2019" name="Int. J. Syst. Evol. Microbiol.">
        <title>The Global Catalogue of Microorganisms (GCM) 10K type strain sequencing project: providing services to taxonomists for standard genome sequencing and annotation.</title>
        <authorList>
            <consortium name="The Broad Institute Genomics Platform"/>
            <consortium name="The Broad Institute Genome Sequencing Center for Infectious Disease"/>
            <person name="Wu L."/>
            <person name="Ma J."/>
        </authorList>
    </citation>
    <scope>NUCLEOTIDE SEQUENCE [LARGE SCALE GENOMIC DNA]</scope>
    <source>
        <strain evidence="5 6">JCM 14545</strain>
    </source>
</reference>
<feature type="signal peptide" evidence="3">
    <location>
        <begin position="1"/>
        <end position="19"/>
    </location>
</feature>
<protein>
    <recommendedName>
        <fullName evidence="4">DUF7927 domain-containing protein</fullName>
    </recommendedName>
</protein>
<dbReference type="SUPFAM" id="SSF63825">
    <property type="entry name" value="YWTD domain"/>
    <property type="match status" value="1"/>
</dbReference>
<comment type="caution">
    <text evidence="5">The sequence shown here is derived from an EMBL/GenBank/DDBJ whole genome shotgun (WGS) entry which is preliminary data.</text>
</comment>
<gene>
    <name evidence="5" type="ORF">GCM10009754_16310</name>
</gene>
<feature type="region of interest" description="Disordered" evidence="1">
    <location>
        <begin position="1454"/>
        <end position="1489"/>
    </location>
</feature>
<proteinExistence type="predicted"/>
<evidence type="ECO:0000313" key="5">
    <source>
        <dbReference type="EMBL" id="GAA1948614.1"/>
    </source>
</evidence>
<feature type="domain" description="DUF7927" evidence="4">
    <location>
        <begin position="1346"/>
        <end position="1463"/>
    </location>
</feature>
<keyword evidence="3" id="KW-0732">Signal</keyword>
<feature type="chain" id="PRO_5045784607" description="DUF7927 domain-containing protein" evidence="3">
    <location>
        <begin position="20"/>
        <end position="1523"/>
    </location>
</feature>
<dbReference type="InterPro" id="IPR051172">
    <property type="entry name" value="Chlamydia_OmcB"/>
</dbReference>
<sequence length="1523" mass="155823">MVAVAASALAVTGTGSATAASWPVEGEQSPSVFDCDHLYYSNIRSGMQFGNDAAGDARIENTVISKRQGSGPPDYWSTNSALGRDPDTGAVAAFYSSYTTGNLKLYKHVSGTGTATDQIAGGEGRNLPPGVNWGGLAADPNTGMLYGAQNGGAPKLFGMNLATGATTVWTRGANLKPEPANDPVFAGGSLVPDLFVDSDGGAYYGITYGGSTYVYRLDPATGTTTRAVRVTGPGSANGFNNYGMAYFHGSIYLGHYGGALYKVDPRTGASVQVPGGNAQNNQVGRVKSESGGSWAITDLASCSIAPNLTSHLVARKTASTRTAKPGDTVRYTVTVRNEGDGPAPGATITDDLTGVVDDARYNDDAKTDTPTQPSYDPALKKLTWTGDIAPGATVTMTYSVTVGTPPGGDKRLKNTVTVPESNCAEGSTDPACSSEVPVASLKIAKHGTPDNPGPGDTVTYTITVTNDGEADWTAATFTDDLSGVADDARYNGDATATAGTTAYDAAANRLSWTGDVAKGATVTITYTVTVHTPPAGDRRLVNRVVGPDGSNCEPGSTDPACGTDEPVSGLVIRKSAAPATAEPGDTVTYTITAENVGAITATGVALADDLTGVVDDATYNDDAKADAPAQPRYDPATKKLTWTGDVPAGRTVTITYTVKVHAPPTGDHRLRNAVTGPEGSTCAPGGSDPDCSTETPIAALEISKVADQTDVGPGDRVTYTVTVRNPGEAAYPGATFTDDLSGVLDDARYNDDAAATSGAATYDAGAQRLTWTGDVAKGATVTVTYSVTVGTPPAGDKRLRNAVVGPDGSTCPPGSTDPGCITETRVGALELTKTASPATAKPGEKVTYTVTAHNPGTGTYRDARFDDDLTGALDDATYNDDASATAGTVRYRRPALSWVHDLPAGATVTITYSVTVGSPPGGDHELRNAVTGPDGSTCPPGSTSPDCNQVTPIAALHISKIAYPGDPKPGDTVTYHIMVVNDGTATYTGARVTDDLSGVLDDAAYHDDASATGGALSYREPVLTWTGDVEADTAVTITYTVTVGNPPSGDKVLKNAVTGTGDTNCRPGGNDPGCGTETPLPALKVTKRATPEDVKAGDRVTYTVQVENVGAADHPGASFTDDLSGVLDDATWNDDAAADSGTAAFTAPRLTWTGALAKGATATITYSVTVTNAGDHRLANVVTAPGSNCLPGAADPDCRVVLPKPHLLITKTAAPETAAPGGKVTYTVTVRNTGQAAYPNASFTDDLSGVLDDATWNDDAKATGGTIDYAPPSLRWTGDLAAGAEMTLTYSVTVGTPPRGDQILGNRVTSPDVTNCPAPGTFRAEQEPADPDCGTETPVRSLAIAKHAAPATVQPGEKITYTVTVTNTGTAAYENATFTDDLADVLDAATYDDDAAATSGTIDRTGSRLTWQGRLLPRQQATITYSITVKPGLTGERHLRNVVVSATPGANCVDGTEPGCTTDTPLTDTPVAPPQPTAGGQPTASPPLASTGSPLAELLLGAAFLVLAGLALVVAARRRTSGK</sequence>
<dbReference type="Proteomes" id="UP001501116">
    <property type="component" value="Unassembled WGS sequence"/>
</dbReference>
<keyword evidence="6" id="KW-1185">Reference proteome</keyword>
<evidence type="ECO:0000256" key="2">
    <source>
        <dbReference type="SAM" id="Phobius"/>
    </source>
</evidence>
<evidence type="ECO:0000256" key="3">
    <source>
        <dbReference type="SAM" id="SignalP"/>
    </source>
</evidence>
<evidence type="ECO:0000259" key="4">
    <source>
        <dbReference type="Pfam" id="PF25549"/>
    </source>
</evidence>
<dbReference type="RefSeq" id="WP_344415190.1">
    <property type="nucleotide sequence ID" value="NZ_BAAANN010000005.1"/>
</dbReference>
<dbReference type="PANTHER" id="PTHR34819">
    <property type="entry name" value="LARGE CYSTEINE-RICH PERIPLASMIC PROTEIN OMCB"/>
    <property type="match status" value="1"/>
</dbReference>
<keyword evidence="2" id="KW-0472">Membrane</keyword>
<dbReference type="InterPro" id="IPR047589">
    <property type="entry name" value="DUF11_rpt"/>
</dbReference>